<sequence length="973" mass="111070">MDNGRTQKKKQLDVKLGSWNVLSLHRPGALKLLIQQLKKYSIDIVALQEVRWTGCGTLDSEGWSIFYSGDERSHSLGTGFAVSPRCAHLITGFKPISPRICYLRIKGKFYNFSVLSAYAPTEVSEDEKKEEFYDQLDRAIDACPTHDARIIVGDLNAQVGRERTFGAVNGEHSLHHISNDNGQRLAQLAMAKNMVISSTFFPHKDIHKRTWCSPDGVTFNQIDSRHKSAVMDVRSVRGANVDSDHHLVVSRLRTRISNARRAPRGASTKFKLDKLQEQTVVEAYEQKIEESLSGNEIPAADIEQCWNIIKESIQVSANEIVGKEGNTRMFTWFDPECEEATTRKNEAYEAKLSGPCTRRKEETYRALRRTEKKLHRRKKRAWTRAEIEKCEEFRSINESRKLYKSVNGMRREYQPRIGMCRDREGNIVAGKQEVLQRWAEHFEEQLNDNQTASDGQVTTPPSVPIEDEPPSLGEVEKALKKLKNNKSPGIDELPAELFKKGGTALAGAIRGLISKIWQSEKIPHEWTKSIVCPIHKKGDRLECCNFRGISLLTVAYKILSNIIYERLLPHVEPNIGGYQCGFRHNKSTTDQIFSLRMILEKTKEFNITTHHLFVDFRAAYDSICRSELYKAMRRIGVPEKLIRMVEVTMRDVNCHVRVQGELSEPFQSTKGLRQGDALACILFNVALDRSIKDAGLDRRGTIFSRSVQILAYADDIDIIGRSQRDVKEAFLVLNREAKKMGLEVNAQKTKYMIAGRNPSQSGDLMVGEFTFQRVDSFLYLGSLVTSSNDMSSEISARLIAANRCYFGLVRHFKSRNVSRSTKVLLYKTLVRPVLTYGSETWTLSAATIKSLEVFERKILRRIFGPVRDGERWRARYNQEIYQLFDDQQIVGFIKCGRLRWAGHVARMPDTETPHIVLRGGPGGRRPRGRPGLRWLDGVEEDCRQIGVRNWKAVAQNRTEWRRLLVQVKARHGL</sequence>
<dbReference type="SUPFAM" id="SSF56672">
    <property type="entry name" value="DNA/RNA polymerases"/>
    <property type="match status" value="1"/>
</dbReference>
<dbReference type="GO" id="GO:0003824">
    <property type="term" value="F:catalytic activity"/>
    <property type="evidence" value="ECO:0007669"/>
    <property type="project" value="InterPro"/>
</dbReference>
<dbReference type="EMBL" id="GBRD01011073">
    <property type="protein sequence ID" value="JAG54751.1"/>
    <property type="molecule type" value="Transcribed_RNA"/>
</dbReference>
<dbReference type="CDD" id="cd01650">
    <property type="entry name" value="RT_nLTR_like"/>
    <property type="match status" value="1"/>
</dbReference>
<dbReference type="InterPro" id="IPR036691">
    <property type="entry name" value="Endo/exonu/phosph_ase_sf"/>
</dbReference>
<evidence type="ECO:0000259" key="2">
    <source>
        <dbReference type="PROSITE" id="PS50878"/>
    </source>
</evidence>
<dbReference type="CDD" id="cd09076">
    <property type="entry name" value="L1-EN"/>
    <property type="match status" value="1"/>
</dbReference>
<dbReference type="Gene3D" id="3.60.10.10">
    <property type="entry name" value="Endonuclease/exonuclease/phosphatase"/>
    <property type="match status" value="1"/>
</dbReference>
<evidence type="ECO:0000256" key="1">
    <source>
        <dbReference type="SAM" id="MobiDB-lite"/>
    </source>
</evidence>
<dbReference type="InterPro" id="IPR005135">
    <property type="entry name" value="Endo/exonuclease/phosphatase"/>
</dbReference>
<proteinExistence type="predicted"/>
<name>A0A0K8SN56_LYGHE</name>
<dbReference type="SUPFAM" id="SSF56219">
    <property type="entry name" value="DNase I-like"/>
    <property type="match status" value="1"/>
</dbReference>
<dbReference type="PANTHER" id="PTHR47027">
    <property type="entry name" value="REVERSE TRANSCRIPTASE DOMAIN-CONTAINING PROTEIN"/>
    <property type="match status" value="1"/>
</dbReference>
<organism evidence="3">
    <name type="scientific">Lygus hesperus</name>
    <name type="common">Western plant bug</name>
    <dbReference type="NCBI Taxonomy" id="30085"/>
    <lineage>
        <taxon>Eukaryota</taxon>
        <taxon>Metazoa</taxon>
        <taxon>Ecdysozoa</taxon>
        <taxon>Arthropoda</taxon>
        <taxon>Hexapoda</taxon>
        <taxon>Insecta</taxon>
        <taxon>Pterygota</taxon>
        <taxon>Neoptera</taxon>
        <taxon>Paraneoptera</taxon>
        <taxon>Hemiptera</taxon>
        <taxon>Heteroptera</taxon>
        <taxon>Panheteroptera</taxon>
        <taxon>Cimicomorpha</taxon>
        <taxon>Miridae</taxon>
        <taxon>Mirini</taxon>
        <taxon>Lygus</taxon>
    </lineage>
</organism>
<feature type="region of interest" description="Disordered" evidence="1">
    <location>
        <begin position="445"/>
        <end position="470"/>
    </location>
</feature>
<dbReference type="GO" id="GO:0071897">
    <property type="term" value="P:DNA biosynthetic process"/>
    <property type="evidence" value="ECO:0007669"/>
    <property type="project" value="UniProtKB-ARBA"/>
</dbReference>
<dbReference type="Pfam" id="PF00078">
    <property type="entry name" value="RVT_1"/>
    <property type="match status" value="1"/>
</dbReference>
<evidence type="ECO:0000313" key="3">
    <source>
        <dbReference type="EMBL" id="JAG54751.1"/>
    </source>
</evidence>
<dbReference type="PANTHER" id="PTHR47027:SF20">
    <property type="entry name" value="REVERSE TRANSCRIPTASE-LIKE PROTEIN WITH RNA-DIRECTED DNA POLYMERASE DOMAIN"/>
    <property type="match status" value="1"/>
</dbReference>
<feature type="domain" description="Reverse transcriptase" evidence="2">
    <location>
        <begin position="515"/>
        <end position="784"/>
    </location>
</feature>
<dbReference type="PROSITE" id="PS50878">
    <property type="entry name" value="RT_POL"/>
    <property type="match status" value="1"/>
</dbReference>
<accession>A0A0K8SN56</accession>
<feature type="compositionally biased region" description="Polar residues" evidence="1">
    <location>
        <begin position="447"/>
        <end position="460"/>
    </location>
</feature>
<reference evidence="3" key="1">
    <citation type="submission" date="2014-09" db="EMBL/GenBank/DDBJ databases">
        <authorList>
            <person name="Magalhaes I.L.F."/>
            <person name="Oliveira U."/>
            <person name="Santos F.R."/>
            <person name="Vidigal T.H.D.A."/>
            <person name="Brescovit A.D."/>
            <person name="Santos A.J."/>
        </authorList>
    </citation>
    <scope>NUCLEOTIDE SEQUENCE</scope>
</reference>
<dbReference type="InterPro" id="IPR000477">
    <property type="entry name" value="RT_dom"/>
</dbReference>
<dbReference type="InterPro" id="IPR043502">
    <property type="entry name" value="DNA/RNA_pol_sf"/>
</dbReference>
<dbReference type="Pfam" id="PF03372">
    <property type="entry name" value="Exo_endo_phos"/>
    <property type="match status" value="1"/>
</dbReference>
<dbReference type="AlphaFoldDB" id="A0A0K8SN56"/>
<protein>
    <recommendedName>
        <fullName evidence="2">Reverse transcriptase domain-containing protein</fullName>
    </recommendedName>
</protein>